<gene>
    <name evidence="2" type="ORF">RRG08_007055</name>
</gene>
<evidence type="ECO:0000313" key="2">
    <source>
        <dbReference type="EMBL" id="KAK3770144.1"/>
    </source>
</evidence>
<dbReference type="Proteomes" id="UP001283361">
    <property type="component" value="Unassembled WGS sequence"/>
</dbReference>
<protein>
    <submittedName>
        <fullName evidence="2">Uncharacterized protein</fullName>
    </submittedName>
</protein>
<reference evidence="2" key="1">
    <citation type="journal article" date="2023" name="G3 (Bethesda)">
        <title>A reference genome for the long-term kleptoplast-retaining sea slug Elysia crispata morphotype clarki.</title>
        <authorList>
            <person name="Eastman K.E."/>
            <person name="Pendleton A.L."/>
            <person name="Shaikh M.A."/>
            <person name="Suttiyut T."/>
            <person name="Ogas R."/>
            <person name="Tomko P."/>
            <person name="Gavelis G."/>
            <person name="Widhalm J.R."/>
            <person name="Wisecaver J.H."/>
        </authorList>
    </citation>
    <scope>NUCLEOTIDE SEQUENCE</scope>
    <source>
        <strain evidence="2">ECLA1</strain>
    </source>
</reference>
<evidence type="ECO:0000313" key="3">
    <source>
        <dbReference type="Proteomes" id="UP001283361"/>
    </source>
</evidence>
<comment type="caution">
    <text evidence="2">The sequence shown here is derived from an EMBL/GenBank/DDBJ whole genome shotgun (WGS) entry which is preliminary data.</text>
</comment>
<proteinExistence type="predicted"/>
<name>A0AAE1DGT3_9GAST</name>
<dbReference type="EMBL" id="JAWDGP010003866">
    <property type="protein sequence ID" value="KAK3770144.1"/>
    <property type="molecule type" value="Genomic_DNA"/>
</dbReference>
<dbReference type="AlphaFoldDB" id="A0AAE1DGT3"/>
<evidence type="ECO:0000256" key="1">
    <source>
        <dbReference type="SAM" id="MobiDB-lite"/>
    </source>
</evidence>
<feature type="region of interest" description="Disordered" evidence="1">
    <location>
        <begin position="268"/>
        <end position="292"/>
    </location>
</feature>
<organism evidence="2 3">
    <name type="scientific">Elysia crispata</name>
    <name type="common">lettuce slug</name>
    <dbReference type="NCBI Taxonomy" id="231223"/>
    <lineage>
        <taxon>Eukaryota</taxon>
        <taxon>Metazoa</taxon>
        <taxon>Spiralia</taxon>
        <taxon>Lophotrochozoa</taxon>
        <taxon>Mollusca</taxon>
        <taxon>Gastropoda</taxon>
        <taxon>Heterobranchia</taxon>
        <taxon>Euthyneura</taxon>
        <taxon>Panpulmonata</taxon>
        <taxon>Sacoglossa</taxon>
        <taxon>Placobranchoidea</taxon>
        <taxon>Plakobranchidae</taxon>
        <taxon>Elysia</taxon>
    </lineage>
</organism>
<sequence length="325" mass="35362">MSQPVPDSQVSRTGLHTVQTPSPDARSLHPLHGSAQRDRASQLENVLNKGSSPLLPIDMSRDRFLKGQESVVNCLFLGSHSAHPSIKLKTWRRKRREKIEKSPGEELALQDGVCLTSDDLSSFLGLDVGEGKGKEVQRIGMEWRPEKFVHCYAGELDSLLLDKYGHQRDRYCGASLPQSVQASLVNVCPEPSHAARLVAHSTVSLRVFKRACTQHSLPQSVQASLVNVCPEPSHAARLVAHTAQSPSECSSEPEPSHAACLVAHTAQSPSECSSEPGKRLPRTFTRRSSCSTQHSLPQSVQASLVNVFPESSHAARLSAHSTVSL</sequence>
<feature type="region of interest" description="Disordered" evidence="1">
    <location>
        <begin position="1"/>
        <end position="38"/>
    </location>
</feature>
<feature type="compositionally biased region" description="Polar residues" evidence="1">
    <location>
        <begin position="1"/>
        <end position="22"/>
    </location>
</feature>
<keyword evidence="3" id="KW-1185">Reference proteome</keyword>
<accession>A0AAE1DGT3</accession>